<reference evidence="1" key="1">
    <citation type="submission" date="2021-06" db="EMBL/GenBank/DDBJ databases">
        <authorList>
            <person name="Hodson N. C."/>
            <person name="Mongue J. A."/>
            <person name="Jaron S. K."/>
        </authorList>
    </citation>
    <scope>NUCLEOTIDE SEQUENCE</scope>
</reference>
<accession>A0A8J2KYB2</accession>
<dbReference type="InterPro" id="IPR008042">
    <property type="entry name" value="Retrotrans_Pao"/>
</dbReference>
<evidence type="ECO:0000313" key="2">
    <source>
        <dbReference type="Proteomes" id="UP000708208"/>
    </source>
</evidence>
<organism evidence="1 2">
    <name type="scientific">Allacma fusca</name>
    <dbReference type="NCBI Taxonomy" id="39272"/>
    <lineage>
        <taxon>Eukaryota</taxon>
        <taxon>Metazoa</taxon>
        <taxon>Ecdysozoa</taxon>
        <taxon>Arthropoda</taxon>
        <taxon>Hexapoda</taxon>
        <taxon>Collembola</taxon>
        <taxon>Symphypleona</taxon>
        <taxon>Sminthuridae</taxon>
        <taxon>Allacma</taxon>
    </lineage>
</organism>
<dbReference type="PANTHER" id="PTHR47331">
    <property type="entry name" value="PHD-TYPE DOMAIN-CONTAINING PROTEIN"/>
    <property type="match status" value="1"/>
</dbReference>
<dbReference type="OrthoDB" id="5983986at2759"/>
<feature type="non-terminal residue" evidence="1">
    <location>
        <position position="236"/>
    </location>
</feature>
<keyword evidence="2" id="KW-1185">Reference proteome</keyword>
<dbReference type="EMBL" id="CAJVCH010525085">
    <property type="protein sequence ID" value="CAG7822003.1"/>
    <property type="molecule type" value="Genomic_DNA"/>
</dbReference>
<comment type="caution">
    <text evidence="1">The sequence shown here is derived from an EMBL/GenBank/DDBJ whole genome shotgun (WGS) entry which is preliminary data.</text>
</comment>
<dbReference type="Pfam" id="PF05380">
    <property type="entry name" value="Peptidase_A17"/>
    <property type="match status" value="1"/>
</dbReference>
<evidence type="ECO:0000313" key="1">
    <source>
        <dbReference type="EMBL" id="CAG7822003.1"/>
    </source>
</evidence>
<dbReference type="AlphaFoldDB" id="A0A8J2KYB2"/>
<gene>
    <name evidence="1" type="ORF">AFUS01_LOCUS32301</name>
</gene>
<dbReference type="Proteomes" id="UP000708208">
    <property type="component" value="Unassembled WGS sequence"/>
</dbReference>
<sequence length="236" mass="26879">MSIYDPLGLVVQFTIKGRILFQEAWLLKTGWDEPISEELFLKWKWWVGELVSITNVQVPRCYSSYLGETTSTQLHIMVDASSKAFSAVAYLRVETPDGIHVSLVLARARVAPLKPLTIPKLELQAAVMGSRLAQNIKKEIQVPINSTFLWSDSQTVISWIKSDTPSPRQFVSHRIGEILELTEVNDWRWIPSGENVADDATRCNPEIQFSPESRWYTGPLFLQLPESHWPKETCPL</sequence>
<proteinExistence type="predicted"/>
<name>A0A8J2KYB2_9HEXA</name>
<protein>
    <submittedName>
        <fullName evidence="1">Uncharacterized protein</fullName>
    </submittedName>
</protein>